<reference evidence="3" key="1">
    <citation type="submission" date="2020-12" db="EMBL/GenBank/DDBJ databases">
        <title>Hymenobacter sp.</title>
        <authorList>
            <person name="Kim M.K."/>
        </authorList>
    </citation>
    <scope>NUCLEOTIDE SEQUENCE [LARGE SCALE GENOMIC DNA]</scope>
    <source>
        <strain evidence="3">BT325</strain>
    </source>
</reference>
<evidence type="ECO:0000313" key="3">
    <source>
        <dbReference type="Proteomes" id="UP000620670"/>
    </source>
</evidence>
<feature type="compositionally biased region" description="Basic and acidic residues" evidence="1">
    <location>
        <begin position="1"/>
        <end position="16"/>
    </location>
</feature>
<organism evidence="2 3">
    <name type="scientific">Microvirga splendida</name>
    <dbReference type="NCBI Taxonomy" id="2795727"/>
    <lineage>
        <taxon>Bacteria</taxon>
        <taxon>Pseudomonadati</taxon>
        <taxon>Pseudomonadota</taxon>
        <taxon>Alphaproteobacteria</taxon>
        <taxon>Hyphomicrobiales</taxon>
        <taxon>Methylobacteriaceae</taxon>
        <taxon>Microvirga</taxon>
    </lineage>
</organism>
<keyword evidence="3" id="KW-1185">Reference proteome</keyword>
<evidence type="ECO:0000313" key="2">
    <source>
        <dbReference type="EMBL" id="MBJ6125392.1"/>
    </source>
</evidence>
<name>A0ABS0XZC3_9HYPH</name>
<comment type="caution">
    <text evidence="2">The sequence shown here is derived from an EMBL/GenBank/DDBJ whole genome shotgun (WGS) entry which is preliminary data.</text>
</comment>
<evidence type="ECO:0008006" key="4">
    <source>
        <dbReference type="Google" id="ProtNLM"/>
    </source>
</evidence>
<sequence length="93" mass="10200">MRQLRADLRSLGHDLHPTGSDTAPDLTAALERFSDEHIKNERYFIHCYAFLLPVRPIRSMVADSVGSPFAKPSDITGSKCEKDGGSNIIDGKG</sequence>
<dbReference type="EMBL" id="JAELXT010000006">
    <property type="protein sequence ID" value="MBJ6125392.1"/>
    <property type="molecule type" value="Genomic_DNA"/>
</dbReference>
<protein>
    <recommendedName>
        <fullName evidence="4">Hemerythrin-like domain-containing protein</fullName>
    </recommendedName>
</protein>
<accession>A0ABS0XZC3</accession>
<evidence type="ECO:0000256" key="1">
    <source>
        <dbReference type="SAM" id="MobiDB-lite"/>
    </source>
</evidence>
<feature type="region of interest" description="Disordered" evidence="1">
    <location>
        <begin position="1"/>
        <end position="23"/>
    </location>
</feature>
<gene>
    <name evidence="2" type="ORF">JAO75_08205</name>
</gene>
<feature type="region of interest" description="Disordered" evidence="1">
    <location>
        <begin position="68"/>
        <end position="93"/>
    </location>
</feature>
<dbReference type="Proteomes" id="UP000620670">
    <property type="component" value="Unassembled WGS sequence"/>
</dbReference>
<proteinExistence type="predicted"/>
<dbReference type="RefSeq" id="WP_199048210.1">
    <property type="nucleotide sequence ID" value="NZ_JAELXT010000006.1"/>
</dbReference>